<dbReference type="Proteomes" id="UP000614490">
    <property type="component" value="Unassembled WGS sequence"/>
</dbReference>
<dbReference type="InterPro" id="IPR018540">
    <property type="entry name" value="Spo0E-like"/>
</dbReference>
<dbReference type="InterPro" id="IPR037208">
    <property type="entry name" value="Spo0E-like_sf"/>
</dbReference>
<keyword evidence="3" id="KW-1185">Reference proteome</keyword>
<dbReference type="Pfam" id="PF09388">
    <property type="entry name" value="SpoOE-like"/>
    <property type="match status" value="1"/>
</dbReference>
<comment type="caution">
    <text evidence="2">The sequence shown here is derived from an EMBL/GenBank/DDBJ whole genome shotgun (WGS) entry which is preliminary data.</text>
</comment>
<dbReference type="EMBL" id="JADZSC010000003">
    <property type="protein sequence ID" value="MBH0231483.1"/>
    <property type="molecule type" value="Genomic_DNA"/>
</dbReference>
<dbReference type="Gene3D" id="4.10.280.10">
    <property type="entry name" value="Helix-loop-helix DNA-binding domain"/>
    <property type="match status" value="1"/>
</dbReference>
<dbReference type="SUPFAM" id="SSF140500">
    <property type="entry name" value="BAS1536-like"/>
    <property type="match status" value="1"/>
</dbReference>
<protein>
    <submittedName>
        <fullName evidence="2">Aspartyl-phosphate phosphatase Spo0E family protein</fullName>
    </submittedName>
</protein>
<sequence length="49" mass="5815">MLELQIESVRSQMYEAYKQENAYEQALKLSQKLDELLNEFEGLTKQMCV</sequence>
<evidence type="ECO:0000256" key="1">
    <source>
        <dbReference type="SAM" id="Coils"/>
    </source>
</evidence>
<name>A0A931HXT4_9BACI</name>
<accession>A0A931HXT4</accession>
<evidence type="ECO:0000313" key="2">
    <source>
        <dbReference type="EMBL" id="MBH0231483.1"/>
    </source>
</evidence>
<proteinExistence type="predicted"/>
<keyword evidence="1" id="KW-0175">Coiled coil</keyword>
<feature type="coiled-coil region" evidence="1">
    <location>
        <begin position="19"/>
        <end position="46"/>
    </location>
</feature>
<dbReference type="GO" id="GO:0046983">
    <property type="term" value="F:protein dimerization activity"/>
    <property type="evidence" value="ECO:0007669"/>
    <property type="project" value="InterPro"/>
</dbReference>
<dbReference type="GO" id="GO:0043937">
    <property type="term" value="P:regulation of sporulation"/>
    <property type="evidence" value="ECO:0007669"/>
    <property type="project" value="InterPro"/>
</dbReference>
<dbReference type="InterPro" id="IPR036638">
    <property type="entry name" value="HLH_DNA-bd_sf"/>
</dbReference>
<dbReference type="AlphaFoldDB" id="A0A931HXT4"/>
<reference evidence="2 3" key="1">
    <citation type="journal article" date="2005" name="Int. J. Syst. Evol. Microbiol.">
        <title>Halobacillus yeomjeoni sp. nov., isolated from a marine solar saltern in Korea.</title>
        <authorList>
            <person name="Yoon J.H."/>
            <person name="Kang S.J."/>
            <person name="Lee C.H."/>
            <person name="Oh H.W."/>
            <person name="Oh T.K."/>
        </authorList>
    </citation>
    <scope>NUCLEOTIDE SEQUENCE [LARGE SCALE GENOMIC DNA]</scope>
    <source>
        <strain evidence="2 3">KCTC 3957</strain>
    </source>
</reference>
<gene>
    <name evidence="2" type="ORF">H0267_14750</name>
</gene>
<evidence type="ECO:0000313" key="3">
    <source>
        <dbReference type="Proteomes" id="UP000614490"/>
    </source>
</evidence>
<organism evidence="2 3">
    <name type="scientific">Halobacillus yeomjeoni</name>
    <dbReference type="NCBI Taxonomy" id="311194"/>
    <lineage>
        <taxon>Bacteria</taxon>
        <taxon>Bacillati</taxon>
        <taxon>Bacillota</taxon>
        <taxon>Bacilli</taxon>
        <taxon>Bacillales</taxon>
        <taxon>Bacillaceae</taxon>
        <taxon>Halobacillus</taxon>
    </lineage>
</organism>